<dbReference type="InterPro" id="IPR050819">
    <property type="entry name" value="Tripeptidyl-peptidase_I"/>
</dbReference>
<feature type="active site" description="Charge relay system" evidence="20">
    <location>
        <position position="526"/>
    </location>
</feature>
<protein>
    <recommendedName>
        <fullName evidence="5">Tripeptidyl-peptidase 1</fullName>
        <ecNumber evidence="4">3.4.14.9</ecNumber>
    </recommendedName>
    <alternativeName>
        <fullName evidence="17">Tripeptidyl aminopeptidase</fullName>
    </alternativeName>
    <alternativeName>
        <fullName evidence="18">Tripeptidyl-peptidase I</fullName>
    </alternativeName>
</protein>
<keyword evidence="14" id="KW-1015">Disulfide bond</keyword>
<evidence type="ECO:0000256" key="16">
    <source>
        <dbReference type="ARBA" id="ARBA00023228"/>
    </source>
</evidence>
<evidence type="ECO:0000256" key="12">
    <source>
        <dbReference type="ARBA" id="ARBA00022837"/>
    </source>
</evidence>
<dbReference type="InterPro" id="IPR015366">
    <property type="entry name" value="S53_propep"/>
</dbReference>
<dbReference type="GO" id="GO:0008240">
    <property type="term" value="F:tripeptidyl-peptidase activity"/>
    <property type="evidence" value="ECO:0007669"/>
    <property type="project" value="TreeGrafter"/>
</dbReference>
<dbReference type="PANTHER" id="PTHR14218:SF15">
    <property type="entry name" value="TRIPEPTIDYL-PEPTIDASE 1"/>
    <property type="match status" value="1"/>
</dbReference>
<reference evidence="22" key="1">
    <citation type="journal article" date="2004" name="Nature">
        <title>Genome duplication in the teleost fish Tetraodon nigroviridis reveals the early vertebrate proto-karyotype.</title>
        <authorList>
            <person name="Jaillon O."/>
            <person name="Aury J.-M."/>
            <person name="Brunet F."/>
            <person name="Petit J.-L."/>
            <person name="Stange-Thomann N."/>
            <person name="Mauceli E."/>
            <person name="Bouneau L."/>
            <person name="Fischer C."/>
            <person name="Ozouf-Costaz C."/>
            <person name="Bernot A."/>
            <person name="Nicaud S."/>
            <person name="Jaffe D."/>
            <person name="Fisher S."/>
            <person name="Lutfalla G."/>
            <person name="Dossat C."/>
            <person name="Segurens B."/>
            <person name="Dasilva C."/>
            <person name="Salanoubat M."/>
            <person name="Levy M."/>
            <person name="Boudet N."/>
            <person name="Castellano S."/>
            <person name="Anthouard V."/>
            <person name="Jubin C."/>
            <person name="Castelli V."/>
            <person name="Katinka M."/>
            <person name="Vacherie B."/>
            <person name="Biemont C."/>
            <person name="Skalli Z."/>
            <person name="Cattolico L."/>
            <person name="Poulain J."/>
            <person name="De Berardinis V."/>
            <person name="Cruaud C."/>
            <person name="Duprat S."/>
            <person name="Brottier P."/>
            <person name="Coutanceau J.-P."/>
            <person name="Gouzy J."/>
            <person name="Parra G."/>
            <person name="Lardier G."/>
            <person name="Chapple C."/>
            <person name="McKernan K.J."/>
            <person name="McEwan P."/>
            <person name="Bosak S."/>
            <person name="Kellis M."/>
            <person name="Volff J.-N."/>
            <person name="Guigo R."/>
            <person name="Zody M.C."/>
            <person name="Mesirov J."/>
            <person name="Lindblad-Toh K."/>
            <person name="Birren B."/>
            <person name="Nusbaum C."/>
            <person name="Kahn D."/>
            <person name="Robinson-Rechavi M."/>
            <person name="Laudet V."/>
            <person name="Schachter V."/>
            <person name="Quetier F."/>
            <person name="Saurin W."/>
            <person name="Scarpelli C."/>
            <person name="Wincker P."/>
            <person name="Lander E.S."/>
            <person name="Weissenbach J."/>
            <person name="Roest Crollius H."/>
        </authorList>
    </citation>
    <scope>NUCLEOTIDE SEQUENCE [LARGE SCALE GENOMIC DNA]</scope>
</reference>
<dbReference type="CDD" id="cd11377">
    <property type="entry name" value="Pro-peptidase_S53"/>
    <property type="match status" value="1"/>
</dbReference>
<name>Q4RM49_TETNG</name>
<evidence type="ECO:0000256" key="6">
    <source>
        <dbReference type="ARBA" id="ARBA00022670"/>
    </source>
</evidence>
<reference evidence="22" key="2">
    <citation type="submission" date="2004-02" db="EMBL/GenBank/DDBJ databases">
        <authorList>
            <consortium name="Genoscope"/>
            <consortium name="Whitehead Institute Centre for Genome Research"/>
        </authorList>
    </citation>
    <scope>NUCLEOTIDE SEQUENCE</scope>
</reference>
<dbReference type="GO" id="GO:0005764">
    <property type="term" value="C:lysosome"/>
    <property type="evidence" value="ECO:0007669"/>
    <property type="project" value="UniProtKB-SubCell"/>
</dbReference>
<organism evidence="22">
    <name type="scientific">Tetraodon nigroviridis</name>
    <name type="common">Spotted green pufferfish</name>
    <name type="synonym">Chelonodon nigroviridis</name>
    <dbReference type="NCBI Taxonomy" id="99883"/>
    <lineage>
        <taxon>Eukaryota</taxon>
        <taxon>Metazoa</taxon>
        <taxon>Chordata</taxon>
        <taxon>Craniata</taxon>
        <taxon>Vertebrata</taxon>
        <taxon>Euteleostomi</taxon>
        <taxon>Actinopterygii</taxon>
        <taxon>Neopterygii</taxon>
        <taxon>Teleostei</taxon>
        <taxon>Neoteleostei</taxon>
        <taxon>Acanthomorphata</taxon>
        <taxon>Eupercaria</taxon>
        <taxon>Tetraodontiformes</taxon>
        <taxon>Tetradontoidea</taxon>
        <taxon>Tetraodontidae</taxon>
        <taxon>Tetraodon</taxon>
    </lineage>
</organism>
<evidence type="ECO:0000256" key="15">
    <source>
        <dbReference type="ARBA" id="ARBA00023180"/>
    </source>
</evidence>
<feature type="non-terminal residue" evidence="22">
    <location>
        <position position="612"/>
    </location>
</feature>
<keyword evidence="7" id="KW-0479">Metal-binding</keyword>
<evidence type="ECO:0000256" key="2">
    <source>
        <dbReference type="ARBA" id="ARBA00001913"/>
    </source>
</evidence>
<evidence type="ECO:0000256" key="10">
    <source>
        <dbReference type="ARBA" id="ARBA00022813"/>
    </source>
</evidence>
<evidence type="ECO:0000256" key="17">
    <source>
        <dbReference type="ARBA" id="ARBA00032232"/>
    </source>
</evidence>
<dbReference type="Gene3D" id="3.40.50.200">
    <property type="entry name" value="Peptidase S8/S53 domain"/>
    <property type="match status" value="1"/>
</dbReference>
<comment type="caution">
    <text evidence="22">The sequence shown here is derived from an EMBL/GenBank/DDBJ whole genome shotgun (WGS) entry which is preliminary data.</text>
</comment>
<evidence type="ECO:0000256" key="3">
    <source>
        <dbReference type="ARBA" id="ARBA00004371"/>
    </source>
</evidence>
<feature type="domain" description="Peptidase S53" evidence="21">
    <location>
        <begin position="251"/>
        <end position="612"/>
    </location>
</feature>
<dbReference type="GO" id="GO:0046872">
    <property type="term" value="F:metal ion binding"/>
    <property type="evidence" value="ECO:0007669"/>
    <property type="project" value="UniProtKB-KW"/>
</dbReference>
<keyword evidence="12" id="KW-0106">Calcium</keyword>
<dbReference type="GO" id="GO:0007417">
    <property type="term" value="P:central nervous system development"/>
    <property type="evidence" value="ECO:0007669"/>
    <property type="project" value="TreeGrafter"/>
</dbReference>
<feature type="active site" description="Charge relay system" evidence="20">
    <location>
        <position position="323"/>
    </location>
</feature>
<comment type="cofactor">
    <cofactor evidence="2">
        <name>Ca(2+)</name>
        <dbReference type="ChEBI" id="CHEBI:29108"/>
    </cofactor>
</comment>
<dbReference type="InterPro" id="IPR036852">
    <property type="entry name" value="Peptidase_S8/S53_dom_sf"/>
</dbReference>
<keyword evidence="13" id="KW-0865">Zymogen</keyword>
<dbReference type="AlphaFoldDB" id="Q4RM49"/>
<accession>Q4RM49</accession>
<dbReference type="SUPFAM" id="SSF54897">
    <property type="entry name" value="Protease propeptides/inhibitors"/>
    <property type="match status" value="1"/>
</dbReference>
<feature type="active site" description="Charge relay system" evidence="20">
    <location>
        <position position="327"/>
    </location>
</feature>
<evidence type="ECO:0000256" key="19">
    <source>
        <dbReference type="ARBA" id="ARBA00045460"/>
    </source>
</evidence>
<evidence type="ECO:0000256" key="5">
    <source>
        <dbReference type="ARBA" id="ARBA00020254"/>
    </source>
</evidence>
<evidence type="ECO:0000256" key="13">
    <source>
        <dbReference type="ARBA" id="ARBA00023145"/>
    </source>
</evidence>
<gene>
    <name evidence="22" type="ORF">GSTENG00032211001</name>
</gene>
<keyword evidence="16" id="KW-0458">Lysosome</keyword>
<dbReference type="KEGG" id="tng:GSTEN00032211G001"/>
<dbReference type="SUPFAM" id="SSF52743">
    <property type="entry name" value="Subtilisin-like"/>
    <property type="match status" value="1"/>
</dbReference>
<dbReference type="SMART" id="SM00944">
    <property type="entry name" value="Pro-kuma_activ"/>
    <property type="match status" value="1"/>
</dbReference>
<evidence type="ECO:0000256" key="11">
    <source>
        <dbReference type="ARBA" id="ARBA00022825"/>
    </source>
</evidence>
<dbReference type="FunFam" id="3.40.50.200:FF:000012">
    <property type="entry name" value="Tripeptidyl-peptidase 1 preproprotein"/>
    <property type="match status" value="1"/>
</dbReference>
<evidence type="ECO:0000256" key="1">
    <source>
        <dbReference type="ARBA" id="ARBA00000884"/>
    </source>
</evidence>
<evidence type="ECO:0000256" key="9">
    <source>
        <dbReference type="ARBA" id="ARBA00022801"/>
    </source>
</evidence>
<evidence type="ECO:0000256" key="4">
    <source>
        <dbReference type="ARBA" id="ARBA00012067"/>
    </source>
</evidence>
<dbReference type="Pfam" id="PF09286">
    <property type="entry name" value="Pro-kuma_activ"/>
    <property type="match status" value="1"/>
</dbReference>
<sequence>SFSPTPSVKRTMRRCDNAGRTAQFVTSRGRAENKVTDWTHVGRVDPKEELQLTFALKQRNVDLLEEMLRAVSNPDSARYGGPRSNSGCFGVTRSSDKGFFTGKYATLEEVANLVRPSDLTQKVVRHWLQSSGVTNCRTVHTQDFLECSITAEVAEQLLPGSRFCRYIRDGQSQVRSSAPYSVPDDLHQHLDFGKNCQVFPDGNRDDLFDCTYFCPLAVGGLHRLPRKLQQDVSGTSFSRKQSGFTAGIHLGVTPSILRARYNLTSADVGKAQNNSQAVAQFLEQYYSPADLAEFMSLFGSGFQHHTQVDRVVGTQGAGKAGIEASLDVEYIMSTGANISTWIFTNPGRHETQEPFLQWMMLLSNMSDLPWVHTISYGDDEDSLSTAYMERINTEFMKAGVRGISLLFASGDSGAGCRRSVKNSFRPSFPASSPYVTTVGGTTFKNPFKVTYEVTHYISGGGFSNVFKMPDYQASAVDAYLKSMAAVLPPRSYYNTSGRAYPDMAALSDNYWVVINRVPVPWVSGTSASTPVVGGMLSLINDQRLLKGLPVLGFLNPRLYKLKGQALFDVTEGCHVSCVDEQVQGKGFCAAPSWDPVTGWGTPNYPELLAALL</sequence>
<keyword evidence="6 20" id="KW-0645">Protease</keyword>
<evidence type="ECO:0000313" key="22">
    <source>
        <dbReference type="EMBL" id="CAG10533.1"/>
    </source>
</evidence>
<dbReference type="PROSITE" id="PS51695">
    <property type="entry name" value="SEDOLISIN"/>
    <property type="match status" value="1"/>
</dbReference>
<evidence type="ECO:0000256" key="8">
    <source>
        <dbReference type="ARBA" id="ARBA00022729"/>
    </source>
</evidence>
<dbReference type="CDD" id="cd04056">
    <property type="entry name" value="Peptidases_S53"/>
    <property type="match status" value="1"/>
</dbReference>
<evidence type="ECO:0000259" key="21">
    <source>
        <dbReference type="PROSITE" id="PS51695"/>
    </source>
</evidence>
<dbReference type="InterPro" id="IPR030400">
    <property type="entry name" value="Sedolisin_dom"/>
</dbReference>
<keyword evidence="15" id="KW-0325">Glycoprotein</keyword>
<evidence type="ECO:0000256" key="7">
    <source>
        <dbReference type="ARBA" id="ARBA00022723"/>
    </source>
</evidence>
<dbReference type="EMBL" id="CAAE01015019">
    <property type="protein sequence ID" value="CAG10533.1"/>
    <property type="molecule type" value="Genomic_DNA"/>
</dbReference>
<keyword evidence="9 20" id="KW-0378">Hydrolase</keyword>
<keyword evidence="11 20" id="KW-0720">Serine protease</keyword>
<comment type="caution">
    <text evidence="20">Lacks conserved residue(s) required for the propagation of feature annotation.</text>
</comment>
<evidence type="ECO:0000256" key="20">
    <source>
        <dbReference type="PROSITE-ProRule" id="PRU01032"/>
    </source>
</evidence>
<dbReference type="PANTHER" id="PTHR14218">
    <property type="entry name" value="PROTEASE S8 TRIPEPTIDYL PEPTIDASE I CLN2"/>
    <property type="match status" value="1"/>
</dbReference>
<proteinExistence type="predicted"/>
<dbReference type="GO" id="GO:0004252">
    <property type="term" value="F:serine-type endopeptidase activity"/>
    <property type="evidence" value="ECO:0007669"/>
    <property type="project" value="UniProtKB-UniRule"/>
</dbReference>
<comment type="function">
    <text evidence="19">Lysosomal serine protease with tripeptidyl-peptidase I activity. May act as a non-specific lysosomal peptidase which generates tripeptides from the breakdown products produced by lysosomal proteinases. Requires substrates with an unsubstituted N-terminus.</text>
</comment>
<keyword evidence="10" id="KW-0068">Autocatalytic cleavage</keyword>
<feature type="non-terminal residue" evidence="22">
    <location>
        <position position="1"/>
    </location>
</feature>
<evidence type="ECO:0000256" key="18">
    <source>
        <dbReference type="ARBA" id="ARBA00032661"/>
    </source>
</evidence>
<dbReference type="OrthoDB" id="2919105at2759"/>
<evidence type="ECO:0000256" key="14">
    <source>
        <dbReference type="ARBA" id="ARBA00023157"/>
    </source>
</evidence>
<dbReference type="Pfam" id="PF00082">
    <property type="entry name" value="Peptidase_S8"/>
    <property type="match status" value="1"/>
</dbReference>
<dbReference type="InterPro" id="IPR000209">
    <property type="entry name" value="Peptidase_S8/S53_dom"/>
</dbReference>
<comment type="catalytic activity">
    <reaction evidence="1">
        <text>Release of an N-terminal tripeptide from a polypeptide, but also has endopeptidase activity.</text>
        <dbReference type="EC" id="3.4.14.9"/>
    </reaction>
</comment>
<dbReference type="GO" id="GO:0006508">
    <property type="term" value="P:proteolysis"/>
    <property type="evidence" value="ECO:0007669"/>
    <property type="project" value="UniProtKB-KW"/>
</dbReference>
<dbReference type="EC" id="3.4.14.9" evidence="4"/>
<keyword evidence="8" id="KW-0732">Signal</keyword>
<comment type="subcellular location">
    <subcellularLocation>
        <location evidence="3">Lysosome</location>
    </subcellularLocation>
</comment>